<evidence type="ECO:0000313" key="4">
    <source>
        <dbReference type="Proteomes" id="UP000176087"/>
    </source>
</evidence>
<feature type="chain" id="PRO_5009195813" evidence="2">
    <location>
        <begin position="33"/>
        <end position="121"/>
    </location>
</feature>
<evidence type="ECO:0000256" key="2">
    <source>
        <dbReference type="SAM" id="SignalP"/>
    </source>
</evidence>
<dbReference type="EMBL" id="LJGT01000038">
    <property type="protein sequence ID" value="OEU89890.1"/>
    <property type="molecule type" value="Genomic_DNA"/>
</dbReference>
<dbReference type="STRING" id="933944.AN215_09555"/>
<reference evidence="3 4" key="1">
    <citation type="journal article" date="2016" name="Front. Microbiol.">
        <title>Comparative Genomics Analysis of Streptomyces Species Reveals Their Adaptation to the Marine Environment and Their Diversity at the Genomic Level.</title>
        <authorList>
            <person name="Tian X."/>
            <person name="Zhang Z."/>
            <person name="Yang T."/>
            <person name="Chen M."/>
            <person name="Li J."/>
            <person name="Chen F."/>
            <person name="Yang J."/>
            <person name="Li W."/>
            <person name="Zhang B."/>
            <person name="Zhang Z."/>
            <person name="Wu J."/>
            <person name="Zhang C."/>
            <person name="Long L."/>
            <person name="Xiao J."/>
        </authorList>
    </citation>
    <scope>NUCLEOTIDE SEQUENCE [LARGE SCALE GENOMIC DNA]</scope>
    <source>
        <strain evidence="3 4">SCSIO 10390</strain>
    </source>
</reference>
<sequence>MMARRVRSTTPRLPGILLAVLLVLSGGSAAMAQQPHAQGAPAQGQSAGAHQQDPPQHFQGAIAHAAHAATHAPLPLLPAVGQNGPEAEPGSVRPERPRLSATHLTHRSPPQGRAPPARTGI</sequence>
<dbReference type="Proteomes" id="UP000176087">
    <property type="component" value="Unassembled WGS sequence"/>
</dbReference>
<accession>A0A1E7JNS6</accession>
<evidence type="ECO:0000313" key="3">
    <source>
        <dbReference type="EMBL" id="OEU89890.1"/>
    </source>
</evidence>
<keyword evidence="2" id="KW-0732">Signal</keyword>
<proteinExistence type="predicted"/>
<name>A0A1E7JNS6_9ACTN</name>
<feature type="region of interest" description="Disordered" evidence="1">
    <location>
        <begin position="29"/>
        <end position="121"/>
    </location>
</feature>
<dbReference type="OrthoDB" id="10000063at2"/>
<dbReference type="AlphaFoldDB" id="A0A1E7JNS6"/>
<comment type="caution">
    <text evidence="3">The sequence shown here is derived from an EMBL/GenBank/DDBJ whole genome shotgun (WGS) entry which is preliminary data.</text>
</comment>
<keyword evidence="4" id="KW-1185">Reference proteome</keyword>
<feature type="compositionally biased region" description="Low complexity" evidence="1">
    <location>
        <begin position="29"/>
        <end position="52"/>
    </location>
</feature>
<organism evidence="3 4">
    <name type="scientific">Streptomyces abyssalis</name>
    <dbReference type="NCBI Taxonomy" id="933944"/>
    <lineage>
        <taxon>Bacteria</taxon>
        <taxon>Bacillati</taxon>
        <taxon>Actinomycetota</taxon>
        <taxon>Actinomycetes</taxon>
        <taxon>Kitasatosporales</taxon>
        <taxon>Streptomycetaceae</taxon>
        <taxon>Streptomyces</taxon>
    </lineage>
</organism>
<protein>
    <submittedName>
        <fullName evidence="3">Uncharacterized protein</fullName>
    </submittedName>
</protein>
<feature type="signal peptide" evidence="2">
    <location>
        <begin position="1"/>
        <end position="32"/>
    </location>
</feature>
<gene>
    <name evidence="3" type="ORF">AN215_09555</name>
</gene>
<feature type="compositionally biased region" description="Low complexity" evidence="1">
    <location>
        <begin position="61"/>
        <end position="79"/>
    </location>
</feature>
<evidence type="ECO:0000256" key="1">
    <source>
        <dbReference type="SAM" id="MobiDB-lite"/>
    </source>
</evidence>